<evidence type="ECO:0000313" key="13">
    <source>
        <dbReference type="Proteomes" id="UP000031563"/>
    </source>
</evidence>
<dbReference type="GO" id="GO:0007059">
    <property type="term" value="P:chromosome segregation"/>
    <property type="evidence" value="ECO:0007669"/>
    <property type="project" value="UniProtKB-KW"/>
</dbReference>
<evidence type="ECO:0000256" key="1">
    <source>
        <dbReference type="ARBA" id="ARBA00004496"/>
    </source>
</evidence>
<dbReference type="InterPro" id="IPR013762">
    <property type="entry name" value="Integrase-like_cat_sf"/>
</dbReference>
<dbReference type="Proteomes" id="UP000031563">
    <property type="component" value="Unassembled WGS sequence"/>
</dbReference>
<dbReference type="InterPro" id="IPR050090">
    <property type="entry name" value="Tyrosine_recombinase_XerCD"/>
</dbReference>
<dbReference type="GO" id="GO:0006310">
    <property type="term" value="P:DNA recombination"/>
    <property type="evidence" value="ECO:0007669"/>
    <property type="project" value="UniProtKB-KW"/>
</dbReference>
<dbReference type="STRING" id="1221996.QY95_03260"/>
<evidence type="ECO:0000259" key="11">
    <source>
        <dbReference type="PROSITE" id="PS51900"/>
    </source>
</evidence>
<dbReference type="EMBL" id="JWIR02000066">
    <property type="protein sequence ID" value="KKB36012.1"/>
    <property type="molecule type" value="Genomic_DNA"/>
</dbReference>
<feature type="domain" description="Tyr recombinase" evidence="10">
    <location>
        <begin position="162"/>
        <end position="361"/>
    </location>
</feature>
<dbReference type="Pfam" id="PF00589">
    <property type="entry name" value="Phage_integrase"/>
    <property type="match status" value="1"/>
</dbReference>
<dbReference type="InterPro" id="IPR010998">
    <property type="entry name" value="Integrase_recombinase_N"/>
</dbReference>
<keyword evidence="7" id="KW-0233">DNA recombination</keyword>
<keyword evidence="4" id="KW-0159">Chromosome partition</keyword>
<dbReference type="Gene3D" id="1.10.443.10">
    <property type="entry name" value="Intergrase catalytic core"/>
    <property type="match status" value="1"/>
</dbReference>
<gene>
    <name evidence="12" type="ORF">QY95_03260</name>
</gene>
<proteinExistence type="predicted"/>
<dbReference type="GO" id="GO:0005737">
    <property type="term" value="C:cytoplasm"/>
    <property type="evidence" value="ECO:0007669"/>
    <property type="project" value="UniProtKB-SubCell"/>
</dbReference>
<keyword evidence="2" id="KW-0963">Cytoplasm</keyword>
<dbReference type="NCBIfam" id="NF003462">
    <property type="entry name" value="PRK05084.1"/>
    <property type="match status" value="1"/>
</dbReference>
<accession>A0A0F5HT41</accession>
<evidence type="ECO:0000256" key="7">
    <source>
        <dbReference type="ARBA" id="ARBA00023172"/>
    </source>
</evidence>
<dbReference type="PANTHER" id="PTHR30349">
    <property type="entry name" value="PHAGE INTEGRASE-RELATED"/>
    <property type="match status" value="1"/>
</dbReference>
<dbReference type="SUPFAM" id="SSF56349">
    <property type="entry name" value="DNA breaking-rejoining enzymes"/>
    <property type="match status" value="1"/>
</dbReference>
<comment type="subcellular location">
    <subcellularLocation>
        <location evidence="1">Cytoplasm</location>
    </subcellularLocation>
</comment>
<protein>
    <submittedName>
        <fullName evidence="12">Tyrosine recombinase XerC</fullName>
    </submittedName>
</protein>
<dbReference type="AlphaFoldDB" id="A0A0F5HT41"/>
<feature type="domain" description="Core-binding (CB)" evidence="11">
    <location>
        <begin position="20"/>
        <end position="126"/>
    </location>
</feature>
<evidence type="ECO:0000259" key="10">
    <source>
        <dbReference type="PROSITE" id="PS51898"/>
    </source>
</evidence>
<evidence type="ECO:0000256" key="5">
    <source>
        <dbReference type="ARBA" id="ARBA00022908"/>
    </source>
</evidence>
<evidence type="ECO:0000256" key="6">
    <source>
        <dbReference type="ARBA" id="ARBA00023125"/>
    </source>
</evidence>
<dbReference type="InterPro" id="IPR002104">
    <property type="entry name" value="Integrase_catalytic"/>
</dbReference>
<dbReference type="InterPro" id="IPR011010">
    <property type="entry name" value="DNA_brk_join_enz"/>
</dbReference>
<evidence type="ECO:0000313" key="12">
    <source>
        <dbReference type="EMBL" id="KKB36012.1"/>
    </source>
</evidence>
<dbReference type="GO" id="GO:0003677">
    <property type="term" value="F:DNA binding"/>
    <property type="evidence" value="ECO:0007669"/>
    <property type="project" value="UniProtKB-UniRule"/>
</dbReference>
<keyword evidence="5" id="KW-0229">DNA integration</keyword>
<dbReference type="Gene3D" id="1.10.150.130">
    <property type="match status" value="1"/>
</dbReference>
<dbReference type="PROSITE" id="PS51900">
    <property type="entry name" value="CB"/>
    <property type="match status" value="1"/>
</dbReference>
<evidence type="ECO:0000256" key="2">
    <source>
        <dbReference type="ARBA" id="ARBA00022490"/>
    </source>
</evidence>
<dbReference type="InterPro" id="IPR044068">
    <property type="entry name" value="CB"/>
</dbReference>
<keyword evidence="6 9" id="KW-0238">DNA-binding</keyword>
<evidence type="ECO:0000256" key="4">
    <source>
        <dbReference type="ARBA" id="ARBA00022829"/>
    </source>
</evidence>
<dbReference type="GO" id="GO:0051301">
    <property type="term" value="P:cell division"/>
    <property type="evidence" value="ECO:0007669"/>
    <property type="project" value="UniProtKB-KW"/>
</dbReference>
<keyword evidence="8" id="KW-0131">Cell cycle</keyword>
<organism evidence="12 13">
    <name type="scientific">Bacillus thermotolerans</name>
    <name type="common">Quasibacillus thermotolerans</name>
    <dbReference type="NCBI Taxonomy" id="1221996"/>
    <lineage>
        <taxon>Bacteria</taxon>
        <taxon>Bacillati</taxon>
        <taxon>Bacillota</taxon>
        <taxon>Bacilli</taxon>
        <taxon>Bacillales</taxon>
        <taxon>Bacillaceae</taxon>
        <taxon>Bacillus</taxon>
    </lineage>
</organism>
<keyword evidence="3" id="KW-0132">Cell division</keyword>
<dbReference type="GO" id="GO:0015074">
    <property type="term" value="P:DNA integration"/>
    <property type="evidence" value="ECO:0007669"/>
    <property type="project" value="UniProtKB-KW"/>
</dbReference>
<evidence type="ECO:0000256" key="9">
    <source>
        <dbReference type="PROSITE-ProRule" id="PRU01248"/>
    </source>
</evidence>
<reference evidence="12" key="1">
    <citation type="submission" date="2015-02" db="EMBL/GenBank/DDBJ databases">
        <title>Genome Assembly of Bacillaceae bacterium MTCC 8252.</title>
        <authorList>
            <person name="Verma A."/>
            <person name="Khatri I."/>
            <person name="Mual P."/>
            <person name="Subramanian S."/>
            <person name="Krishnamurthi S."/>
        </authorList>
    </citation>
    <scope>NUCLEOTIDE SEQUENCE [LARGE SCALE GENOMIC DNA]</scope>
    <source>
        <strain evidence="12">MTCC 8252</strain>
    </source>
</reference>
<comment type="caution">
    <text evidence="12">The sequence shown here is derived from an EMBL/GenBank/DDBJ whole genome shotgun (WGS) entry which is preliminary data.</text>
</comment>
<evidence type="ECO:0000256" key="8">
    <source>
        <dbReference type="ARBA" id="ARBA00023306"/>
    </source>
</evidence>
<dbReference type="PROSITE" id="PS51898">
    <property type="entry name" value="TYR_RECOMBINASE"/>
    <property type="match status" value="1"/>
</dbReference>
<dbReference type="PANTHER" id="PTHR30349:SF77">
    <property type="entry name" value="TYROSINE RECOMBINASE XERC"/>
    <property type="match status" value="1"/>
</dbReference>
<name>A0A0F5HT41_BACTR</name>
<dbReference type="RefSeq" id="WP_046133220.1">
    <property type="nucleotide sequence ID" value="NZ_JWIR02000066.1"/>
</dbReference>
<sequence length="370" mass="43363">MPSSSREHQQAEIRLEEQLKYMPDYVKEYVRAKKRAGLSPATLLEYVYDYKKFFDWLRMEGIAEHGNNASVPCSVLEHLRKRDVEYFIDYLKEEKIEERKGIWKKRSDARVTRYIQALKSLFNYLTTETEDDEGECYFYRNVFAKIKTKKGQETAKRRARRINSVILTTEEMNEFIEFLKYEYERTLTDKEKSMFLRNKERDIALISLMLGSGVRVSEAASLTLSDIDMSKYFIDVIRKGGKSDSVHVLPSAMKDLKAYLEVRKKRYGATDHDIYVFLSRYKGKAQPVSVRTIQNNLNKYTTAFTNGKSLSPHKLRHSFASEWLRSGGNLVLLRDQLGHSSIETTTLYTNLSDQDSQRFIDKMEKNRKSK</sequence>
<keyword evidence="13" id="KW-1185">Reference proteome</keyword>
<evidence type="ECO:0000256" key="3">
    <source>
        <dbReference type="ARBA" id="ARBA00022618"/>
    </source>
</evidence>